<feature type="chain" id="PRO_5046373210" evidence="4">
    <location>
        <begin position="29"/>
        <end position="179"/>
    </location>
</feature>
<organism evidence="6 7">
    <name type="scientific">Rhodamnia argentea</name>
    <dbReference type="NCBI Taxonomy" id="178133"/>
    <lineage>
        <taxon>Eukaryota</taxon>
        <taxon>Viridiplantae</taxon>
        <taxon>Streptophyta</taxon>
        <taxon>Embryophyta</taxon>
        <taxon>Tracheophyta</taxon>
        <taxon>Spermatophyta</taxon>
        <taxon>Magnoliopsida</taxon>
        <taxon>eudicotyledons</taxon>
        <taxon>Gunneridae</taxon>
        <taxon>Pentapetalae</taxon>
        <taxon>rosids</taxon>
        <taxon>malvids</taxon>
        <taxon>Myrtales</taxon>
        <taxon>Myrtaceae</taxon>
        <taxon>Myrtoideae</taxon>
        <taxon>Myrteae</taxon>
        <taxon>Australasian group</taxon>
        <taxon>Rhodamnia</taxon>
    </lineage>
</organism>
<feature type="domain" description="Pectinesterase inhibitor" evidence="5">
    <location>
        <begin position="31"/>
        <end position="173"/>
    </location>
</feature>
<accession>A0A8B8NA85</accession>
<name>A0A8B8NA85_9MYRT</name>
<dbReference type="KEGG" id="rarg:115732792"/>
<dbReference type="GeneID" id="115732792"/>
<dbReference type="RefSeq" id="XP_030519340.2">
    <property type="nucleotide sequence ID" value="XM_030663480.2"/>
</dbReference>
<dbReference type="Pfam" id="PF04043">
    <property type="entry name" value="PMEI"/>
    <property type="match status" value="1"/>
</dbReference>
<gene>
    <name evidence="7" type="primary">LOC115732792</name>
</gene>
<keyword evidence="2" id="KW-1015">Disulfide bond</keyword>
<evidence type="ECO:0000313" key="6">
    <source>
        <dbReference type="Proteomes" id="UP000827889"/>
    </source>
</evidence>
<reference evidence="7" key="1">
    <citation type="submission" date="2025-08" db="UniProtKB">
        <authorList>
            <consortium name="RefSeq"/>
        </authorList>
    </citation>
    <scope>IDENTIFICATION</scope>
    <source>
        <tissue evidence="7">Leaf</tissue>
    </source>
</reference>
<dbReference type="PANTHER" id="PTHR36710">
    <property type="entry name" value="PECTINESTERASE INHIBITOR-LIKE"/>
    <property type="match status" value="1"/>
</dbReference>
<protein>
    <submittedName>
        <fullName evidence="7">Cell wall / vacuolar inhibitor of fructosidase 2-like</fullName>
    </submittedName>
</protein>
<dbReference type="CDD" id="cd14859">
    <property type="entry name" value="PMEI_like"/>
    <property type="match status" value="1"/>
</dbReference>
<proteinExistence type="inferred from homology"/>
<keyword evidence="6" id="KW-1185">Reference proteome</keyword>
<dbReference type="PANTHER" id="PTHR36710:SF18">
    <property type="entry name" value="PECTINESTERASE INHIBITOR 5-RELATED"/>
    <property type="match status" value="1"/>
</dbReference>
<sequence length="179" mass="19636">MATSYAFLLFCNLTIFAFLASIITGSLAVTADSELVEQICNQTTPYYKFCKDALNSDPRTSGADGAKLAYVAFSLANRNASSTRDQITSLQSNSTGPVHLHLEQCRLDYATAIVKTTLALTDLDWETYGRLSYFASMTRDQAKDCELAFKGTKSPLTDNNNNLYGLSVICVVLAKWLNV</sequence>
<dbReference type="Gene3D" id="1.20.140.40">
    <property type="entry name" value="Invertase/pectin methylesterase inhibitor family protein"/>
    <property type="match status" value="1"/>
</dbReference>
<dbReference type="GO" id="GO:0004857">
    <property type="term" value="F:enzyme inhibitor activity"/>
    <property type="evidence" value="ECO:0007669"/>
    <property type="project" value="InterPro"/>
</dbReference>
<dbReference type="AlphaFoldDB" id="A0A8B8NA85"/>
<evidence type="ECO:0000256" key="1">
    <source>
        <dbReference type="ARBA" id="ARBA00022729"/>
    </source>
</evidence>
<feature type="signal peptide" evidence="4">
    <location>
        <begin position="1"/>
        <end position="28"/>
    </location>
</feature>
<keyword evidence="1 4" id="KW-0732">Signal</keyword>
<dbReference type="SMART" id="SM00856">
    <property type="entry name" value="PMEI"/>
    <property type="match status" value="1"/>
</dbReference>
<comment type="similarity">
    <text evidence="3">Belongs to the PMEI family.</text>
</comment>
<evidence type="ECO:0000256" key="3">
    <source>
        <dbReference type="ARBA" id="ARBA00038471"/>
    </source>
</evidence>
<evidence type="ECO:0000259" key="5">
    <source>
        <dbReference type="SMART" id="SM00856"/>
    </source>
</evidence>
<dbReference type="NCBIfam" id="TIGR01614">
    <property type="entry name" value="PME_inhib"/>
    <property type="match status" value="1"/>
</dbReference>
<dbReference type="InterPro" id="IPR052421">
    <property type="entry name" value="PCW_Enzyme_Inhibitor"/>
</dbReference>
<evidence type="ECO:0000313" key="7">
    <source>
        <dbReference type="RefSeq" id="XP_030519340.2"/>
    </source>
</evidence>
<evidence type="ECO:0000256" key="2">
    <source>
        <dbReference type="ARBA" id="ARBA00023157"/>
    </source>
</evidence>
<dbReference type="SUPFAM" id="SSF101148">
    <property type="entry name" value="Plant invertase/pectin methylesterase inhibitor"/>
    <property type="match status" value="1"/>
</dbReference>
<dbReference type="InterPro" id="IPR006501">
    <property type="entry name" value="Pectinesterase_inhib_dom"/>
</dbReference>
<dbReference type="InterPro" id="IPR035513">
    <property type="entry name" value="Invertase/methylesterase_inhib"/>
</dbReference>
<dbReference type="Proteomes" id="UP000827889">
    <property type="component" value="Chromosome 9"/>
</dbReference>
<evidence type="ECO:0000256" key="4">
    <source>
        <dbReference type="SAM" id="SignalP"/>
    </source>
</evidence>